<evidence type="ECO:0000259" key="12">
    <source>
        <dbReference type="PROSITE" id="PS50885"/>
    </source>
</evidence>
<dbReference type="Gene3D" id="3.30.565.10">
    <property type="entry name" value="Histidine kinase-like ATPase, C-terminal domain"/>
    <property type="match status" value="1"/>
</dbReference>
<comment type="subcellular location">
    <subcellularLocation>
        <location evidence="2">Membrane</location>
    </subcellularLocation>
</comment>
<keyword evidence="14" id="KW-1185">Reference proteome</keyword>
<keyword evidence="5" id="KW-0808">Transferase</keyword>
<dbReference type="Pfam" id="PF02518">
    <property type="entry name" value="HATPase_c"/>
    <property type="match status" value="1"/>
</dbReference>
<evidence type="ECO:0000256" key="5">
    <source>
        <dbReference type="ARBA" id="ARBA00022679"/>
    </source>
</evidence>
<dbReference type="SUPFAM" id="SSF47384">
    <property type="entry name" value="Homodimeric domain of signal transducing histidine kinase"/>
    <property type="match status" value="1"/>
</dbReference>
<dbReference type="GO" id="GO:0005886">
    <property type="term" value="C:plasma membrane"/>
    <property type="evidence" value="ECO:0007669"/>
    <property type="project" value="TreeGrafter"/>
</dbReference>
<evidence type="ECO:0000259" key="11">
    <source>
        <dbReference type="PROSITE" id="PS50109"/>
    </source>
</evidence>
<evidence type="ECO:0000256" key="10">
    <source>
        <dbReference type="SAM" id="Phobius"/>
    </source>
</evidence>
<dbReference type="EC" id="2.7.13.3" evidence="3"/>
<dbReference type="CDD" id="cd00082">
    <property type="entry name" value="HisKA"/>
    <property type="match status" value="1"/>
</dbReference>
<dbReference type="PANTHER" id="PTHR45436">
    <property type="entry name" value="SENSOR HISTIDINE KINASE YKOH"/>
    <property type="match status" value="1"/>
</dbReference>
<dbReference type="OrthoDB" id="594725at2"/>
<feature type="domain" description="HAMP" evidence="12">
    <location>
        <begin position="178"/>
        <end position="231"/>
    </location>
</feature>
<dbReference type="GO" id="GO:0000155">
    <property type="term" value="F:phosphorelay sensor kinase activity"/>
    <property type="evidence" value="ECO:0007669"/>
    <property type="project" value="InterPro"/>
</dbReference>
<dbReference type="Gene3D" id="1.10.287.130">
    <property type="match status" value="1"/>
</dbReference>
<evidence type="ECO:0000313" key="14">
    <source>
        <dbReference type="Proteomes" id="UP000295334"/>
    </source>
</evidence>
<dbReference type="SMART" id="SM00304">
    <property type="entry name" value="HAMP"/>
    <property type="match status" value="1"/>
</dbReference>
<evidence type="ECO:0000256" key="7">
    <source>
        <dbReference type="ARBA" id="ARBA00022777"/>
    </source>
</evidence>
<keyword evidence="7" id="KW-0418">Kinase</keyword>
<gene>
    <name evidence="13" type="ORF">EPD60_16640</name>
</gene>
<evidence type="ECO:0000256" key="3">
    <source>
        <dbReference type="ARBA" id="ARBA00012438"/>
    </source>
</evidence>
<dbReference type="EMBL" id="SJZI01000052">
    <property type="protein sequence ID" value="TCJ12171.1"/>
    <property type="molecule type" value="Genomic_DNA"/>
</dbReference>
<accession>A0A4R1B2V8</accession>
<dbReference type="InterPro" id="IPR005467">
    <property type="entry name" value="His_kinase_dom"/>
</dbReference>
<keyword evidence="9" id="KW-0902">Two-component regulatory system</keyword>
<feature type="domain" description="Histidine kinase" evidence="11">
    <location>
        <begin position="239"/>
        <end position="456"/>
    </location>
</feature>
<evidence type="ECO:0000256" key="6">
    <source>
        <dbReference type="ARBA" id="ARBA00022692"/>
    </source>
</evidence>
<evidence type="ECO:0000256" key="8">
    <source>
        <dbReference type="ARBA" id="ARBA00022989"/>
    </source>
</evidence>
<dbReference type="InterPro" id="IPR050428">
    <property type="entry name" value="TCS_sensor_his_kinase"/>
</dbReference>
<dbReference type="SMART" id="SM00388">
    <property type="entry name" value="HisKA"/>
    <property type="match status" value="1"/>
</dbReference>
<protein>
    <recommendedName>
        <fullName evidence="3">histidine kinase</fullName>
        <ecNumber evidence="3">2.7.13.3</ecNumber>
    </recommendedName>
</protein>
<evidence type="ECO:0000256" key="9">
    <source>
        <dbReference type="ARBA" id="ARBA00023012"/>
    </source>
</evidence>
<keyword evidence="4" id="KW-0597">Phosphoprotein</keyword>
<evidence type="ECO:0000256" key="1">
    <source>
        <dbReference type="ARBA" id="ARBA00000085"/>
    </source>
</evidence>
<name>A0A4R1B2V8_9BACT</name>
<dbReference type="SUPFAM" id="SSF55874">
    <property type="entry name" value="ATPase domain of HSP90 chaperone/DNA topoisomerase II/histidine kinase"/>
    <property type="match status" value="1"/>
</dbReference>
<evidence type="ECO:0000256" key="2">
    <source>
        <dbReference type="ARBA" id="ARBA00004370"/>
    </source>
</evidence>
<dbReference type="SMART" id="SM00387">
    <property type="entry name" value="HATPase_c"/>
    <property type="match status" value="1"/>
</dbReference>
<feature type="transmembrane region" description="Helical" evidence="10">
    <location>
        <begin position="156"/>
        <end position="176"/>
    </location>
</feature>
<evidence type="ECO:0000313" key="13">
    <source>
        <dbReference type="EMBL" id="TCJ12171.1"/>
    </source>
</evidence>
<proteinExistence type="predicted"/>
<dbReference type="PROSITE" id="PS50109">
    <property type="entry name" value="HIS_KIN"/>
    <property type="match status" value="1"/>
</dbReference>
<dbReference type="InterPro" id="IPR003661">
    <property type="entry name" value="HisK_dim/P_dom"/>
</dbReference>
<dbReference type="InterPro" id="IPR003660">
    <property type="entry name" value="HAMP_dom"/>
</dbReference>
<dbReference type="CDD" id="cd06225">
    <property type="entry name" value="HAMP"/>
    <property type="match status" value="1"/>
</dbReference>
<dbReference type="InterPro" id="IPR003594">
    <property type="entry name" value="HATPase_dom"/>
</dbReference>
<feature type="transmembrane region" description="Helical" evidence="10">
    <location>
        <begin position="6"/>
        <end position="30"/>
    </location>
</feature>
<keyword evidence="10" id="KW-0472">Membrane</keyword>
<evidence type="ECO:0000256" key="4">
    <source>
        <dbReference type="ARBA" id="ARBA00022553"/>
    </source>
</evidence>
<keyword evidence="6 10" id="KW-0812">Transmembrane</keyword>
<dbReference type="Proteomes" id="UP000295334">
    <property type="component" value="Unassembled WGS sequence"/>
</dbReference>
<comment type="catalytic activity">
    <reaction evidence="1">
        <text>ATP + protein L-histidine = ADP + protein N-phospho-L-histidine.</text>
        <dbReference type="EC" id="2.7.13.3"/>
    </reaction>
</comment>
<keyword evidence="8 10" id="KW-1133">Transmembrane helix</keyword>
<dbReference type="Pfam" id="PF00512">
    <property type="entry name" value="HisKA"/>
    <property type="match status" value="1"/>
</dbReference>
<dbReference type="InterPro" id="IPR036890">
    <property type="entry name" value="HATPase_C_sf"/>
</dbReference>
<dbReference type="RefSeq" id="WP_131450647.1">
    <property type="nucleotide sequence ID" value="NZ_SJZI01000052.1"/>
</dbReference>
<sequence length="457" mass="52283">MKLTRRIPLFFSFLFSGLLATVLSVVYLLFANFRKTEFKDRLSEKARTTVKILLEVEVIDRQMLRTFDRNSINALYNEKTIVFDEGKKVIYSSIDDAVINWSKQDLDAIKARKELFRRNKGYDVLGIYYEYKGRDYYVLISAEDTYGIRKLAYLKMVLFGAFAASTVAIWLISFLLSKRTLRPLDLLRRQMQDVTSRNLTARVAEPAREDEIKALSRSFNQMLDRIDLAYKSQRDFTSNASHELRTPLSRIVMQLENLLAGESLRETSERVIKSVVQDTGQLSDIVTSLLFLSRAEEEQDEAHLQWSRLDEILFAAGAQLAKSCSDFRLHFEILPSEEETMTMEVGGDETLLGIALLNLLKNAYTYSDDHLIVCEVRQEAGLLLLSITNQGDTPDIEDTGLLFRPFSRGSNSHHHPGSGIGLSIVRRVLERYGIGIRYHIPAPRTNQVLLSFPTRRG</sequence>
<dbReference type="InterPro" id="IPR036097">
    <property type="entry name" value="HisK_dim/P_sf"/>
</dbReference>
<comment type="caution">
    <text evidence="13">The sequence shown here is derived from an EMBL/GenBank/DDBJ whole genome shotgun (WGS) entry which is preliminary data.</text>
</comment>
<dbReference type="Gene3D" id="6.10.340.10">
    <property type="match status" value="1"/>
</dbReference>
<dbReference type="SUPFAM" id="SSF158472">
    <property type="entry name" value="HAMP domain-like"/>
    <property type="match status" value="1"/>
</dbReference>
<dbReference type="PANTHER" id="PTHR45436:SF5">
    <property type="entry name" value="SENSOR HISTIDINE KINASE TRCS"/>
    <property type="match status" value="1"/>
</dbReference>
<organism evidence="13 14">
    <name type="scientific">Flaviaesturariibacter flavus</name>
    <dbReference type="NCBI Taxonomy" id="2502780"/>
    <lineage>
        <taxon>Bacteria</taxon>
        <taxon>Pseudomonadati</taxon>
        <taxon>Bacteroidota</taxon>
        <taxon>Chitinophagia</taxon>
        <taxon>Chitinophagales</taxon>
        <taxon>Chitinophagaceae</taxon>
        <taxon>Flaviaestuariibacter</taxon>
    </lineage>
</organism>
<dbReference type="AlphaFoldDB" id="A0A4R1B2V8"/>
<dbReference type="PROSITE" id="PS50885">
    <property type="entry name" value="HAMP"/>
    <property type="match status" value="1"/>
</dbReference>
<dbReference type="Pfam" id="PF00672">
    <property type="entry name" value="HAMP"/>
    <property type="match status" value="1"/>
</dbReference>
<reference evidence="13 14" key="1">
    <citation type="submission" date="2019-03" db="EMBL/GenBank/DDBJ databases">
        <authorList>
            <person name="Kim M.K.M."/>
        </authorList>
    </citation>
    <scope>NUCLEOTIDE SEQUENCE [LARGE SCALE GENOMIC DNA]</scope>
    <source>
        <strain evidence="13 14">17J68-12</strain>
    </source>
</reference>